<gene>
    <name evidence="1" type="ORF">BN381_50040</name>
</gene>
<dbReference type="Proteomes" id="UP000018291">
    <property type="component" value="Unassembled WGS sequence"/>
</dbReference>
<evidence type="ECO:0000313" key="1">
    <source>
        <dbReference type="EMBL" id="CCM64898.1"/>
    </source>
</evidence>
<reference evidence="1 2" key="1">
    <citation type="journal article" date="2013" name="ISME J.">
        <title>Metabolic model for the filamentous 'Candidatus Microthrix parvicella' based on genomic and metagenomic analyses.</title>
        <authorList>
            <person name="Jon McIlroy S."/>
            <person name="Kristiansen R."/>
            <person name="Albertsen M."/>
            <person name="Michael Karst S."/>
            <person name="Rossetti S."/>
            <person name="Lund Nielsen J."/>
            <person name="Tandoi V."/>
            <person name="James Seviour R."/>
            <person name="Nielsen P.H."/>
        </authorList>
    </citation>
    <scope>NUCLEOTIDE SEQUENCE [LARGE SCALE GENOMIC DNA]</scope>
    <source>
        <strain evidence="1 2">RN1</strain>
    </source>
</reference>
<comment type="caution">
    <text evidence="1">The sequence shown here is derived from an EMBL/GenBank/DDBJ whole genome shotgun (WGS) entry which is preliminary data.</text>
</comment>
<dbReference type="RefSeq" id="WP_012229248.1">
    <property type="nucleotide sequence ID" value="NZ_HG422565.1"/>
</dbReference>
<keyword evidence="2" id="KW-1185">Reference proteome</keyword>
<protein>
    <submittedName>
        <fullName evidence="1">Uncharacterized protein</fullName>
    </submittedName>
</protein>
<dbReference type="AlphaFoldDB" id="R4Z2E9"/>
<evidence type="ECO:0000313" key="2">
    <source>
        <dbReference type="Proteomes" id="UP000018291"/>
    </source>
</evidence>
<dbReference type="HOGENOM" id="CLU_208960_0_0_11"/>
<sequence length="56" mass="6025">MPSAPKPEMTEEEGLIMVTPDEAIARARPLPSPESVAIPGLTDEEWDAFVDALAEC</sequence>
<accession>R4Z2E9</accession>
<dbReference type="EMBL" id="CANL01000045">
    <property type="protein sequence ID" value="CCM64898.1"/>
    <property type="molecule type" value="Genomic_DNA"/>
</dbReference>
<proteinExistence type="predicted"/>
<name>R4Z2E9_9ACTN</name>
<dbReference type="STRING" id="1229780.BN381_50040"/>
<organism evidence="1 2">
    <name type="scientific">Candidatus Neomicrothrix parvicella RN1</name>
    <dbReference type="NCBI Taxonomy" id="1229780"/>
    <lineage>
        <taxon>Bacteria</taxon>
        <taxon>Bacillati</taxon>
        <taxon>Actinomycetota</taxon>
        <taxon>Acidimicrobiia</taxon>
        <taxon>Acidimicrobiales</taxon>
        <taxon>Microthrixaceae</taxon>
        <taxon>Candidatus Neomicrothrix</taxon>
    </lineage>
</organism>